<dbReference type="PANTHER" id="PTHR45398:SF1">
    <property type="entry name" value="ENZYME, PUTATIVE (JCVI)-RELATED"/>
    <property type="match status" value="1"/>
</dbReference>
<evidence type="ECO:0000259" key="1">
    <source>
        <dbReference type="Pfam" id="PF00668"/>
    </source>
</evidence>
<protein>
    <submittedName>
        <fullName evidence="2">Condensation domain-containing protein</fullName>
    </submittedName>
</protein>
<dbReference type="InterPro" id="IPR010060">
    <property type="entry name" value="NRPS_synth"/>
</dbReference>
<sequence length="281" mass="31584">MASTKSVLTRLTERETTILLRELPRRYHTHANDVLLSAFGRVMARWTGSDDVLIDLEGHGREEIFDDVDLTRTVGWFTTMFPVALDLRDQEWGRTLKSVKEQLRAIPHRGLSYGALGLDHVHPEVSFNYLGQFDWPTGRLYRGVGGLDLDASPQHTRYHLIDLVGKVEHGYLEFSWFYSANVHSQGTVQALADALLDALREIIRAPGTGGHTPSDFPLARLTQAQVDRIAGPDVRDIYPLTPIQAGMVYHDVSEKDEGTYFQQTTFVLGGVTDPPRLAMAW</sequence>
<evidence type="ECO:0000313" key="3">
    <source>
        <dbReference type="Proteomes" id="UP001597045"/>
    </source>
</evidence>
<dbReference type="NCBIfam" id="TIGR01720">
    <property type="entry name" value="NRPS-para261"/>
    <property type="match status" value="1"/>
</dbReference>
<dbReference type="Proteomes" id="UP001597045">
    <property type="component" value="Unassembled WGS sequence"/>
</dbReference>
<proteinExistence type="predicted"/>
<organism evidence="2 3">
    <name type="scientific">Kibdelosporangium lantanae</name>
    <dbReference type="NCBI Taxonomy" id="1497396"/>
    <lineage>
        <taxon>Bacteria</taxon>
        <taxon>Bacillati</taxon>
        <taxon>Actinomycetota</taxon>
        <taxon>Actinomycetes</taxon>
        <taxon>Pseudonocardiales</taxon>
        <taxon>Pseudonocardiaceae</taxon>
        <taxon>Kibdelosporangium</taxon>
    </lineage>
</organism>
<comment type="caution">
    <text evidence="2">The sequence shown here is derived from an EMBL/GenBank/DDBJ whole genome shotgun (WGS) entry which is preliminary data.</text>
</comment>
<gene>
    <name evidence="2" type="ORF">ACFQ1S_32870</name>
</gene>
<dbReference type="Pfam" id="PF00668">
    <property type="entry name" value="Condensation"/>
    <property type="match status" value="1"/>
</dbReference>
<dbReference type="Gene3D" id="3.30.559.30">
    <property type="entry name" value="Nonribosomal peptide synthetase, condensation domain"/>
    <property type="match status" value="1"/>
</dbReference>
<feature type="non-terminal residue" evidence="2">
    <location>
        <position position="281"/>
    </location>
</feature>
<evidence type="ECO:0000313" key="2">
    <source>
        <dbReference type="EMBL" id="MFD1049987.1"/>
    </source>
</evidence>
<dbReference type="InterPro" id="IPR001242">
    <property type="entry name" value="Condensation_dom"/>
</dbReference>
<dbReference type="InterPro" id="IPR023213">
    <property type="entry name" value="CAT-like_dom_sf"/>
</dbReference>
<dbReference type="EMBL" id="JBHTIS010002529">
    <property type="protein sequence ID" value="MFD1049987.1"/>
    <property type="molecule type" value="Genomic_DNA"/>
</dbReference>
<name>A0ABW3MIS3_9PSEU</name>
<dbReference type="SUPFAM" id="SSF52777">
    <property type="entry name" value="CoA-dependent acyltransferases"/>
    <property type="match status" value="2"/>
</dbReference>
<dbReference type="Gene3D" id="3.30.559.10">
    <property type="entry name" value="Chloramphenicol acetyltransferase-like domain"/>
    <property type="match status" value="1"/>
</dbReference>
<dbReference type="PANTHER" id="PTHR45398">
    <property type="match status" value="1"/>
</dbReference>
<feature type="domain" description="Condensation" evidence="1">
    <location>
        <begin position="11"/>
        <end position="206"/>
    </location>
</feature>
<keyword evidence="3" id="KW-1185">Reference proteome</keyword>
<reference evidence="3" key="1">
    <citation type="journal article" date="2019" name="Int. J. Syst. Evol. Microbiol.">
        <title>The Global Catalogue of Microorganisms (GCM) 10K type strain sequencing project: providing services to taxonomists for standard genome sequencing and annotation.</title>
        <authorList>
            <consortium name="The Broad Institute Genomics Platform"/>
            <consortium name="The Broad Institute Genome Sequencing Center for Infectious Disease"/>
            <person name="Wu L."/>
            <person name="Ma J."/>
        </authorList>
    </citation>
    <scope>NUCLEOTIDE SEQUENCE [LARGE SCALE GENOMIC DNA]</scope>
    <source>
        <strain evidence="3">JCM 31486</strain>
    </source>
</reference>
<accession>A0ABW3MIS3</accession>